<dbReference type="AlphaFoldDB" id="A0AAD9HC28"/>
<gene>
    <name evidence="2" type="ORF">LX32DRAFT_595566</name>
</gene>
<protein>
    <submittedName>
        <fullName evidence="2">Uncharacterized protein</fullName>
    </submittedName>
</protein>
<sequence length="161" mass="17569">MSRHPDNCSSAAAYAERVFQQLEDNRPSDAPDDFSDPSPEEPTSGESKTKGDQPQPVRSNTVGSPDVYVQSKDGKSNLQRAGSVDHGHVQKLIASYEARSSRTEELALDVARREREVAAAGSRLPKASTPAIQHEPLFFCPACIADDEKEWIKAVEADMNS</sequence>
<feature type="compositionally biased region" description="Acidic residues" evidence="1">
    <location>
        <begin position="30"/>
        <end position="39"/>
    </location>
</feature>
<name>A0AAD9HC28_9PEZI</name>
<keyword evidence="3" id="KW-1185">Reference proteome</keyword>
<dbReference type="Proteomes" id="UP001232148">
    <property type="component" value="Unassembled WGS sequence"/>
</dbReference>
<evidence type="ECO:0000256" key="1">
    <source>
        <dbReference type="SAM" id="MobiDB-lite"/>
    </source>
</evidence>
<proteinExistence type="predicted"/>
<evidence type="ECO:0000313" key="3">
    <source>
        <dbReference type="Proteomes" id="UP001232148"/>
    </source>
</evidence>
<reference evidence="2" key="1">
    <citation type="submission" date="2021-06" db="EMBL/GenBank/DDBJ databases">
        <title>Comparative genomics, transcriptomics and evolutionary studies reveal genomic signatures of adaptation to plant cell wall in hemibiotrophic fungi.</title>
        <authorList>
            <consortium name="DOE Joint Genome Institute"/>
            <person name="Baroncelli R."/>
            <person name="Diaz J.F."/>
            <person name="Benocci T."/>
            <person name="Peng M."/>
            <person name="Battaglia E."/>
            <person name="Haridas S."/>
            <person name="Andreopoulos W."/>
            <person name="Labutti K."/>
            <person name="Pangilinan J."/>
            <person name="Floch G.L."/>
            <person name="Makela M.R."/>
            <person name="Henrissat B."/>
            <person name="Grigoriev I.V."/>
            <person name="Crouch J.A."/>
            <person name="De Vries R.P."/>
            <person name="Sukno S.A."/>
            <person name="Thon M.R."/>
        </authorList>
    </citation>
    <scope>NUCLEOTIDE SEQUENCE</scope>
    <source>
        <strain evidence="2">MAFF235873</strain>
    </source>
</reference>
<feature type="region of interest" description="Disordered" evidence="1">
    <location>
        <begin position="17"/>
        <end position="88"/>
    </location>
</feature>
<dbReference type="EMBL" id="MU842923">
    <property type="protein sequence ID" value="KAK2026028.1"/>
    <property type="molecule type" value="Genomic_DNA"/>
</dbReference>
<comment type="caution">
    <text evidence="2">The sequence shown here is derived from an EMBL/GenBank/DDBJ whole genome shotgun (WGS) entry which is preliminary data.</text>
</comment>
<evidence type="ECO:0000313" key="2">
    <source>
        <dbReference type="EMBL" id="KAK2026028.1"/>
    </source>
</evidence>
<organism evidence="2 3">
    <name type="scientific">Colletotrichum zoysiae</name>
    <dbReference type="NCBI Taxonomy" id="1216348"/>
    <lineage>
        <taxon>Eukaryota</taxon>
        <taxon>Fungi</taxon>
        <taxon>Dikarya</taxon>
        <taxon>Ascomycota</taxon>
        <taxon>Pezizomycotina</taxon>
        <taxon>Sordariomycetes</taxon>
        <taxon>Hypocreomycetidae</taxon>
        <taxon>Glomerellales</taxon>
        <taxon>Glomerellaceae</taxon>
        <taxon>Colletotrichum</taxon>
        <taxon>Colletotrichum graminicola species complex</taxon>
    </lineage>
</organism>
<accession>A0AAD9HC28</accession>